<evidence type="ECO:0000256" key="3">
    <source>
        <dbReference type="ARBA" id="ARBA00022723"/>
    </source>
</evidence>
<dbReference type="InterPro" id="IPR001128">
    <property type="entry name" value="Cyt_P450"/>
</dbReference>
<dbReference type="SUPFAM" id="SSF48264">
    <property type="entry name" value="Cytochrome P450"/>
    <property type="match status" value="1"/>
</dbReference>
<dbReference type="GO" id="GO:0016705">
    <property type="term" value="F:oxidoreductase activity, acting on paired donors, with incorporation or reduction of molecular oxygen"/>
    <property type="evidence" value="ECO:0007669"/>
    <property type="project" value="InterPro"/>
</dbReference>
<dbReference type="Gene3D" id="1.10.630.10">
    <property type="entry name" value="Cytochrome P450"/>
    <property type="match status" value="1"/>
</dbReference>
<gene>
    <name evidence="8" type="ORF">SAMN04515671_1408</name>
</gene>
<dbReference type="CDD" id="cd11030">
    <property type="entry name" value="CYP105-like"/>
    <property type="match status" value="1"/>
</dbReference>
<dbReference type="PRINTS" id="PR00385">
    <property type="entry name" value="P450"/>
</dbReference>
<reference evidence="8 9" key="1">
    <citation type="submission" date="2016-10" db="EMBL/GenBank/DDBJ databases">
        <authorList>
            <person name="de Groot N.N."/>
        </authorList>
    </citation>
    <scope>NUCLEOTIDE SEQUENCE [LARGE SCALE GENOMIC DNA]</scope>
    <source>
        <strain evidence="9">P4-7,KCTC 19426,CECT 7604</strain>
    </source>
</reference>
<name>A0A1H0KRV3_9ACTN</name>
<dbReference type="STRING" id="1090615.SAMN04515671_1408"/>
<dbReference type="EMBL" id="LT629710">
    <property type="protein sequence ID" value="SDO58595.1"/>
    <property type="molecule type" value="Genomic_DNA"/>
</dbReference>
<keyword evidence="5 7" id="KW-0408">Iron</keyword>
<keyword evidence="2 7" id="KW-0349">Heme</keyword>
<evidence type="ECO:0000256" key="2">
    <source>
        <dbReference type="ARBA" id="ARBA00022617"/>
    </source>
</evidence>
<organism evidence="8 9">
    <name type="scientific">Nakamurella panacisegetis</name>
    <dbReference type="NCBI Taxonomy" id="1090615"/>
    <lineage>
        <taxon>Bacteria</taxon>
        <taxon>Bacillati</taxon>
        <taxon>Actinomycetota</taxon>
        <taxon>Actinomycetes</taxon>
        <taxon>Nakamurellales</taxon>
        <taxon>Nakamurellaceae</taxon>
        <taxon>Nakamurella</taxon>
    </lineage>
</organism>
<dbReference type="OrthoDB" id="4133219at2"/>
<evidence type="ECO:0000256" key="4">
    <source>
        <dbReference type="ARBA" id="ARBA00023002"/>
    </source>
</evidence>
<evidence type="ECO:0000256" key="6">
    <source>
        <dbReference type="ARBA" id="ARBA00023033"/>
    </source>
</evidence>
<proteinExistence type="inferred from homology"/>
<dbReference type="Proteomes" id="UP000198741">
    <property type="component" value="Chromosome I"/>
</dbReference>
<keyword evidence="6 7" id="KW-0503">Monooxygenase</keyword>
<evidence type="ECO:0000256" key="1">
    <source>
        <dbReference type="ARBA" id="ARBA00010617"/>
    </source>
</evidence>
<dbReference type="PANTHER" id="PTHR46696:SF6">
    <property type="entry name" value="P450, PUTATIVE (EUROFUNG)-RELATED"/>
    <property type="match status" value="1"/>
</dbReference>
<dbReference type="InterPro" id="IPR036396">
    <property type="entry name" value="Cyt_P450_sf"/>
</dbReference>
<keyword evidence="9" id="KW-1185">Reference proteome</keyword>
<keyword evidence="3 7" id="KW-0479">Metal-binding</keyword>
<dbReference type="GO" id="GO:0020037">
    <property type="term" value="F:heme binding"/>
    <property type="evidence" value="ECO:0007669"/>
    <property type="project" value="InterPro"/>
</dbReference>
<dbReference type="GO" id="GO:0005506">
    <property type="term" value="F:iron ion binding"/>
    <property type="evidence" value="ECO:0007669"/>
    <property type="project" value="InterPro"/>
</dbReference>
<protein>
    <submittedName>
        <fullName evidence="8">Cytochrome P450</fullName>
    </submittedName>
</protein>
<dbReference type="GO" id="GO:0004497">
    <property type="term" value="F:monooxygenase activity"/>
    <property type="evidence" value="ECO:0007669"/>
    <property type="project" value="UniProtKB-KW"/>
</dbReference>
<evidence type="ECO:0000313" key="8">
    <source>
        <dbReference type="EMBL" id="SDO58595.1"/>
    </source>
</evidence>
<dbReference type="InterPro" id="IPR017972">
    <property type="entry name" value="Cyt_P450_CS"/>
</dbReference>
<comment type="similarity">
    <text evidence="1 7">Belongs to the cytochrome P450 family.</text>
</comment>
<evidence type="ECO:0000313" key="9">
    <source>
        <dbReference type="Proteomes" id="UP000198741"/>
    </source>
</evidence>
<dbReference type="PRINTS" id="PR00359">
    <property type="entry name" value="BP450"/>
</dbReference>
<dbReference type="Pfam" id="PF00067">
    <property type="entry name" value="p450"/>
    <property type="match status" value="2"/>
</dbReference>
<evidence type="ECO:0000256" key="7">
    <source>
        <dbReference type="RuleBase" id="RU000461"/>
    </source>
</evidence>
<dbReference type="InterPro" id="IPR002397">
    <property type="entry name" value="Cyt_P450_B"/>
</dbReference>
<dbReference type="AlphaFoldDB" id="A0A1H0KRV3"/>
<sequence>MTEAFMPLMRNGLDPVPWLAQRQLEQPVSRLEFPFGISAYLVTGYDDVRSVIGDTKSFSNDFSNVVASTAGQATAAQDPGGLGFSDPPQHTKLRKALTPEFTVRRLARLVPRIEQIVAQQLDVMEARRATGSVDLVETFAMPIPSLVICELLDVPYPDRADFQRLSGSRFDIFGGAGTGLDAISESLTFMRELVAAQRQVPGDGLLGMLIREHGDELSDAELAGLADGLLVGGHETTASMLALGVVLLLQHPDVAAALRADDEATGPTVEEMLRYLTVVQLAFPRFAKQDMELGGQSIKAGEMVLCSLSGANRDPALGENLQSFDPRHLSPHLAFGYGAHRCVGAELARMELRIAYPALLRRFPGLRLATEPDQITFHEYSVVHGVDDLPVTW</sequence>
<keyword evidence="4 7" id="KW-0560">Oxidoreductase</keyword>
<evidence type="ECO:0000256" key="5">
    <source>
        <dbReference type="ARBA" id="ARBA00023004"/>
    </source>
</evidence>
<dbReference type="PANTHER" id="PTHR46696">
    <property type="entry name" value="P450, PUTATIVE (EUROFUNG)-RELATED"/>
    <property type="match status" value="1"/>
</dbReference>
<accession>A0A1H0KRV3</accession>
<dbReference type="RefSeq" id="WP_090475343.1">
    <property type="nucleotide sequence ID" value="NZ_LT629710.1"/>
</dbReference>
<dbReference type="PROSITE" id="PS00086">
    <property type="entry name" value="CYTOCHROME_P450"/>
    <property type="match status" value="1"/>
</dbReference>
<dbReference type="FunFam" id="1.10.630.10:FF:000018">
    <property type="entry name" value="Cytochrome P450 monooxygenase"/>
    <property type="match status" value="1"/>
</dbReference>